<evidence type="ECO:0000256" key="1">
    <source>
        <dbReference type="SAM" id="MobiDB-lite"/>
    </source>
</evidence>
<accession>A0A9J7LGR7</accession>
<feature type="region of interest" description="Disordered" evidence="1">
    <location>
        <begin position="48"/>
        <end position="116"/>
    </location>
</feature>
<keyword evidence="3" id="KW-1185">Reference proteome</keyword>
<feature type="compositionally biased region" description="Polar residues" evidence="1">
    <location>
        <begin position="52"/>
        <end position="64"/>
    </location>
</feature>
<dbReference type="AlphaFoldDB" id="A0A9J7LGR7"/>
<protein>
    <submittedName>
        <fullName evidence="4">Platelet glycoprotein Ib alpha chain-like</fullName>
    </submittedName>
</protein>
<feature type="compositionally biased region" description="Polar residues" evidence="1">
    <location>
        <begin position="147"/>
        <end position="163"/>
    </location>
</feature>
<feature type="chain" id="PRO_5039917023" evidence="2">
    <location>
        <begin position="32"/>
        <end position="185"/>
    </location>
</feature>
<feature type="compositionally biased region" description="Low complexity" evidence="1">
    <location>
        <begin position="85"/>
        <end position="95"/>
    </location>
</feature>
<evidence type="ECO:0000313" key="4">
    <source>
        <dbReference type="RefSeq" id="XP_035681903.1"/>
    </source>
</evidence>
<reference evidence="3" key="1">
    <citation type="journal article" date="2020" name="Nat. Ecol. Evol.">
        <title>Deeply conserved synteny resolves early events in vertebrate evolution.</title>
        <authorList>
            <person name="Simakov O."/>
            <person name="Marletaz F."/>
            <person name="Yue J.X."/>
            <person name="O'Connell B."/>
            <person name="Jenkins J."/>
            <person name="Brandt A."/>
            <person name="Calef R."/>
            <person name="Tung C.H."/>
            <person name="Huang T.K."/>
            <person name="Schmutz J."/>
            <person name="Satoh N."/>
            <person name="Yu J.K."/>
            <person name="Putnam N.H."/>
            <person name="Green R.E."/>
            <person name="Rokhsar D.S."/>
        </authorList>
    </citation>
    <scope>NUCLEOTIDE SEQUENCE [LARGE SCALE GENOMIC DNA]</scope>
    <source>
        <strain evidence="3">S238N-H82</strain>
    </source>
</reference>
<feature type="signal peptide" evidence="2">
    <location>
        <begin position="1"/>
        <end position="31"/>
    </location>
</feature>
<organism evidence="3 4">
    <name type="scientific">Branchiostoma floridae</name>
    <name type="common">Florida lancelet</name>
    <name type="synonym">Amphioxus</name>
    <dbReference type="NCBI Taxonomy" id="7739"/>
    <lineage>
        <taxon>Eukaryota</taxon>
        <taxon>Metazoa</taxon>
        <taxon>Chordata</taxon>
        <taxon>Cephalochordata</taxon>
        <taxon>Leptocardii</taxon>
        <taxon>Amphioxiformes</taxon>
        <taxon>Branchiostomatidae</taxon>
        <taxon>Branchiostoma</taxon>
    </lineage>
</organism>
<evidence type="ECO:0000313" key="3">
    <source>
        <dbReference type="Proteomes" id="UP000001554"/>
    </source>
</evidence>
<dbReference type="RefSeq" id="XP_035681903.1">
    <property type="nucleotide sequence ID" value="XM_035826010.1"/>
</dbReference>
<feature type="region of interest" description="Disordered" evidence="1">
    <location>
        <begin position="140"/>
        <end position="163"/>
    </location>
</feature>
<dbReference type="KEGG" id="bfo:118419566"/>
<proteinExistence type="predicted"/>
<name>A0A9J7LGR7_BRAFL</name>
<feature type="compositionally biased region" description="Polar residues" evidence="1">
    <location>
        <begin position="101"/>
        <end position="116"/>
    </location>
</feature>
<reference evidence="4" key="2">
    <citation type="submission" date="2025-08" db="UniProtKB">
        <authorList>
            <consortium name="RefSeq"/>
        </authorList>
    </citation>
    <scope>IDENTIFICATION</scope>
    <source>
        <strain evidence="4">S238N-H82</strain>
        <tissue evidence="4">Testes</tissue>
    </source>
</reference>
<keyword evidence="2" id="KW-0732">Signal</keyword>
<sequence length="185" mass="19473">MTASAVAGLPPLRLTVLVLWTTFGAVQQTACMPVQTPPSPIHEDEMVPPGYPNTQPTTLDSTTKIPEVDQDPATTMPPSSEVKLGTTSASAGTSTPGRLPATTQTIPGSTTQDGVYSTSTRQTIALLSTTGTDEVKVTTEATERPKNATTPVTTPPKSMEDLTTSEQGMSYDYCTCSMYLITGKL</sequence>
<dbReference type="Proteomes" id="UP000001554">
    <property type="component" value="Chromosome 7"/>
</dbReference>
<evidence type="ECO:0000256" key="2">
    <source>
        <dbReference type="SAM" id="SignalP"/>
    </source>
</evidence>
<gene>
    <name evidence="4" type="primary">LOC118419566</name>
</gene>
<dbReference type="GeneID" id="118419566"/>